<protein>
    <submittedName>
        <fullName evidence="1">Uncharacterized protein</fullName>
    </submittedName>
</protein>
<reference evidence="1 2" key="1">
    <citation type="submission" date="2019-02" db="EMBL/GenBank/DDBJ databases">
        <authorList>
            <person name="Montgomery L.N."/>
            <person name="Ray S.M."/>
            <person name="Barba J."/>
            <person name="Russ E.M."/>
            <person name="Bhuiyan S."/>
            <person name="Nayek S."/>
            <person name="Hughes L.E."/>
            <person name="Garlena R.A."/>
            <person name="Russell D.A."/>
            <person name="Pope W.H."/>
            <person name="Jacobs-Sera D."/>
            <person name="Hatfull G.F."/>
        </authorList>
    </citation>
    <scope>NUCLEOTIDE SEQUENCE [LARGE SCALE GENOMIC DNA]</scope>
</reference>
<evidence type="ECO:0000313" key="1">
    <source>
        <dbReference type="EMBL" id="QBP30935.1"/>
    </source>
</evidence>
<keyword evidence="2" id="KW-1185">Reference proteome</keyword>
<organism evidence="1 2">
    <name type="scientific">Streptomyces phage EGole</name>
    <dbReference type="NCBI Taxonomy" id="2517973"/>
    <lineage>
        <taxon>Viruses</taxon>
        <taxon>Duplodnaviria</taxon>
        <taxon>Heunggongvirae</taxon>
        <taxon>Uroviricota</taxon>
        <taxon>Caudoviricetes</taxon>
        <taxon>Stanwilliamsviridae</taxon>
        <taxon>Boydwoodruffvirinae</taxon>
        <taxon>Samistivirus</taxon>
        <taxon>Samistivirus egole</taxon>
    </lineage>
</organism>
<proteinExistence type="predicted"/>
<name>A0A482JE90_9CAUD</name>
<dbReference type="RefSeq" id="YP_010101568.1">
    <property type="nucleotide sequence ID" value="NC_055791.1"/>
</dbReference>
<dbReference type="EMBL" id="MK494112">
    <property type="protein sequence ID" value="QBP30935.1"/>
    <property type="molecule type" value="Genomic_DNA"/>
</dbReference>
<dbReference type="GeneID" id="65119326"/>
<dbReference type="KEGG" id="vg:65119326"/>
<dbReference type="Proteomes" id="UP000295379">
    <property type="component" value="Segment"/>
</dbReference>
<accession>A0A482JE90</accession>
<gene>
    <name evidence="1" type="primary">188</name>
    <name evidence="1" type="ORF">SEA_EGOLE_188</name>
</gene>
<evidence type="ECO:0000313" key="2">
    <source>
        <dbReference type="Proteomes" id="UP000295379"/>
    </source>
</evidence>
<sequence>MNEAVAYMVYYRDANSWNSSNQLPKAVFLDEKKAEEYASKQPGYGLNVDWFVKEVALNPEV</sequence>